<evidence type="ECO:0000259" key="1">
    <source>
        <dbReference type="Pfam" id="PF04471"/>
    </source>
</evidence>
<dbReference type="Pfam" id="PF04471">
    <property type="entry name" value="Mrr_cat"/>
    <property type="match status" value="1"/>
</dbReference>
<feature type="domain" description="Restriction endonuclease type IV Mrr" evidence="1">
    <location>
        <begin position="107"/>
        <end position="211"/>
    </location>
</feature>
<name>A0ABX1SBL5_9PSEU</name>
<proteinExistence type="predicted"/>
<protein>
    <recommendedName>
        <fullName evidence="1">Restriction endonuclease type IV Mrr domain-containing protein</fullName>
    </recommendedName>
</protein>
<dbReference type="Proteomes" id="UP000820669">
    <property type="component" value="Unassembled WGS sequence"/>
</dbReference>
<sequence>MKDEDTYPDVTLRLMMEVANTTSFPELEDHEYGERLASKARSAVALLREHTAPYESLIGERERLDVEHAACAQQAEVQHRFSDELTELQAEFFHLYGIPDDRAHERGHRFEPFLHRLFDLFDVEPRLSYSLEYEQIDGAFTFDTDDYVVEAEWQKKKVSRAEADAFDKKVERKGRNALGLIVSVKGFSPDAIGQYSQGTTFMTMDGPDLMAVLSGQIRLEDVLRRKKRYANETGACHFPVSQF</sequence>
<dbReference type="SUPFAM" id="SSF52980">
    <property type="entry name" value="Restriction endonuclease-like"/>
    <property type="match status" value="1"/>
</dbReference>
<gene>
    <name evidence="2" type="ORF">HF526_09645</name>
</gene>
<organism evidence="2 3">
    <name type="scientific">Pseudonocardia acidicola</name>
    <dbReference type="NCBI Taxonomy" id="2724939"/>
    <lineage>
        <taxon>Bacteria</taxon>
        <taxon>Bacillati</taxon>
        <taxon>Actinomycetota</taxon>
        <taxon>Actinomycetes</taxon>
        <taxon>Pseudonocardiales</taxon>
        <taxon>Pseudonocardiaceae</taxon>
        <taxon>Pseudonocardia</taxon>
    </lineage>
</organism>
<dbReference type="InterPro" id="IPR011335">
    <property type="entry name" value="Restrct_endonuc-II-like"/>
</dbReference>
<accession>A0ABX1SBL5</accession>
<dbReference type="EMBL" id="JAAXLA010000013">
    <property type="protein sequence ID" value="NMH97573.1"/>
    <property type="molecule type" value="Genomic_DNA"/>
</dbReference>
<dbReference type="RefSeq" id="WP_169381020.1">
    <property type="nucleotide sequence ID" value="NZ_JAAXLA010000013.1"/>
</dbReference>
<evidence type="ECO:0000313" key="3">
    <source>
        <dbReference type="Proteomes" id="UP000820669"/>
    </source>
</evidence>
<keyword evidence="3" id="KW-1185">Reference proteome</keyword>
<evidence type="ECO:0000313" key="2">
    <source>
        <dbReference type="EMBL" id="NMH97573.1"/>
    </source>
</evidence>
<comment type="caution">
    <text evidence="2">The sequence shown here is derived from an EMBL/GenBank/DDBJ whole genome shotgun (WGS) entry which is preliminary data.</text>
</comment>
<reference evidence="2 3" key="1">
    <citation type="submission" date="2020-04" db="EMBL/GenBank/DDBJ databases">
        <authorList>
            <person name="Klaysubun C."/>
            <person name="Duangmal K."/>
            <person name="Lipun K."/>
        </authorList>
    </citation>
    <scope>NUCLEOTIDE SEQUENCE [LARGE SCALE GENOMIC DNA]</scope>
    <source>
        <strain evidence="2 3">K10HN5</strain>
    </source>
</reference>
<dbReference type="InterPro" id="IPR007560">
    <property type="entry name" value="Restrct_endonuc_IV_Mrr"/>
</dbReference>